<keyword evidence="3" id="KW-1185">Reference proteome</keyword>
<keyword evidence="1" id="KW-1133">Transmembrane helix</keyword>
<proteinExistence type="predicted"/>
<dbReference type="Proteomes" id="UP001419268">
    <property type="component" value="Unassembled WGS sequence"/>
</dbReference>
<reference evidence="2 3" key="1">
    <citation type="submission" date="2024-01" db="EMBL/GenBank/DDBJ databases">
        <title>Genome assemblies of Stephania.</title>
        <authorList>
            <person name="Yang L."/>
        </authorList>
    </citation>
    <scope>NUCLEOTIDE SEQUENCE [LARGE SCALE GENOMIC DNA]</scope>
    <source>
        <strain evidence="2">JXDWG</strain>
        <tissue evidence="2">Leaf</tissue>
    </source>
</reference>
<name>A0AAP0I1U5_9MAGN</name>
<protein>
    <recommendedName>
        <fullName evidence="4">Transmembrane protein</fullName>
    </recommendedName>
</protein>
<comment type="caution">
    <text evidence="2">The sequence shown here is derived from an EMBL/GenBank/DDBJ whole genome shotgun (WGS) entry which is preliminary data.</text>
</comment>
<evidence type="ECO:0000256" key="1">
    <source>
        <dbReference type="SAM" id="Phobius"/>
    </source>
</evidence>
<evidence type="ECO:0000313" key="2">
    <source>
        <dbReference type="EMBL" id="KAK9105075.1"/>
    </source>
</evidence>
<keyword evidence="1" id="KW-0812">Transmembrane</keyword>
<keyword evidence="1" id="KW-0472">Membrane</keyword>
<feature type="transmembrane region" description="Helical" evidence="1">
    <location>
        <begin position="16"/>
        <end position="37"/>
    </location>
</feature>
<gene>
    <name evidence="2" type="ORF">Scep_021919</name>
</gene>
<evidence type="ECO:0000313" key="3">
    <source>
        <dbReference type="Proteomes" id="UP001419268"/>
    </source>
</evidence>
<dbReference type="EMBL" id="JBBNAG010000009">
    <property type="protein sequence ID" value="KAK9105075.1"/>
    <property type="molecule type" value="Genomic_DNA"/>
</dbReference>
<evidence type="ECO:0008006" key="4">
    <source>
        <dbReference type="Google" id="ProtNLM"/>
    </source>
</evidence>
<sequence>MEKHQTHIDSSRVLSFSFSSTSTAIFFLSLLLSRLLVDEDKKMIHLTYLFIFGHFKP</sequence>
<accession>A0AAP0I1U5</accession>
<dbReference type="AlphaFoldDB" id="A0AAP0I1U5"/>
<organism evidence="2 3">
    <name type="scientific">Stephania cephalantha</name>
    <dbReference type="NCBI Taxonomy" id="152367"/>
    <lineage>
        <taxon>Eukaryota</taxon>
        <taxon>Viridiplantae</taxon>
        <taxon>Streptophyta</taxon>
        <taxon>Embryophyta</taxon>
        <taxon>Tracheophyta</taxon>
        <taxon>Spermatophyta</taxon>
        <taxon>Magnoliopsida</taxon>
        <taxon>Ranunculales</taxon>
        <taxon>Menispermaceae</taxon>
        <taxon>Menispermoideae</taxon>
        <taxon>Cissampelideae</taxon>
        <taxon>Stephania</taxon>
    </lineage>
</organism>